<dbReference type="Proteomes" id="UP000827092">
    <property type="component" value="Unassembled WGS sequence"/>
</dbReference>
<evidence type="ECO:0000313" key="2">
    <source>
        <dbReference type="Proteomes" id="UP000827092"/>
    </source>
</evidence>
<gene>
    <name evidence="1" type="ORF">JTE90_007533</name>
</gene>
<sequence>MNQSVDMFLIVITISKEDVTAELPEFLRQRKRRSQRRRREGKDSAWKEFFRLKDYFKLSSTGTIDVDEKARREPSTETRRRKGCEELIVFLENYFSTHPSTGTIDGDEEAKRVRGINCIFGKLLSRTLQQEPSTETRRRKGCEELIVFLENYFHAPFNRNHRRRRGDEKRALKKLILWKITFTHPSTGTIDGDEEAKRVRIINCILGKLLLHTFRQEPSTETSRGEECLEGIRKCYIIIFFLTLKLKIRMFNHKKIVRNSTVFRFPIFK</sequence>
<reference evidence="1 2" key="1">
    <citation type="journal article" date="2022" name="Nat. Ecol. Evol.">
        <title>A masculinizing supergene underlies an exaggerated male reproductive morph in a spider.</title>
        <authorList>
            <person name="Hendrickx F."/>
            <person name="De Corte Z."/>
            <person name="Sonet G."/>
            <person name="Van Belleghem S.M."/>
            <person name="Kostlbacher S."/>
            <person name="Vangestel C."/>
        </authorList>
    </citation>
    <scope>NUCLEOTIDE SEQUENCE [LARGE SCALE GENOMIC DNA]</scope>
    <source>
        <strain evidence="1">W744_W776</strain>
    </source>
</reference>
<proteinExistence type="predicted"/>
<keyword evidence="2" id="KW-1185">Reference proteome</keyword>
<evidence type="ECO:0000313" key="1">
    <source>
        <dbReference type="EMBL" id="KAG8197287.1"/>
    </source>
</evidence>
<organism evidence="1 2">
    <name type="scientific">Oedothorax gibbosus</name>
    <dbReference type="NCBI Taxonomy" id="931172"/>
    <lineage>
        <taxon>Eukaryota</taxon>
        <taxon>Metazoa</taxon>
        <taxon>Ecdysozoa</taxon>
        <taxon>Arthropoda</taxon>
        <taxon>Chelicerata</taxon>
        <taxon>Arachnida</taxon>
        <taxon>Araneae</taxon>
        <taxon>Araneomorphae</taxon>
        <taxon>Entelegynae</taxon>
        <taxon>Araneoidea</taxon>
        <taxon>Linyphiidae</taxon>
        <taxon>Erigoninae</taxon>
        <taxon>Oedothorax</taxon>
    </lineage>
</organism>
<comment type="caution">
    <text evidence="1">The sequence shown here is derived from an EMBL/GenBank/DDBJ whole genome shotgun (WGS) entry which is preliminary data.</text>
</comment>
<protein>
    <submittedName>
        <fullName evidence="1">Uncharacterized protein</fullName>
    </submittedName>
</protein>
<accession>A0AAV6VKW2</accession>
<dbReference type="AlphaFoldDB" id="A0AAV6VKW2"/>
<dbReference type="EMBL" id="JAFNEN010000057">
    <property type="protein sequence ID" value="KAG8197287.1"/>
    <property type="molecule type" value="Genomic_DNA"/>
</dbReference>
<name>A0AAV6VKW2_9ARAC</name>